<dbReference type="Pfam" id="PF07679">
    <property type="entry name" value="I-set"/>
    <property type="match status" value="1"/>
</dbReference>
<dbReference type="GO" id="GO:0043235">
    <property type="term" value="C:receptor complex"/>
    <property type="evidence" value="ECO:0007669"/>
    <property type="project" value="TreeGrafter"/>
</dbReference>
<dbReference type="PROSITE" id="PS00109">
    <property type="entry name" value="PROTEIN_KINASE_TYR"/>
    <property type="match status" value="1"/>
</dbReference>
<feature type="region of interest" description="Disordered" evidence="16">
    <location>
        <begin position="850"/>
        <end position="1005"/>
    </location>
</feature>
<evidence type="ECO:0000256" key="10">
    <source>
        <dbReference type="ARBA" id="ARBA00023157"/>
    </source>
</evidence>
<keyword evidence="11" id="KW-0675">Receptor</keyword>
<dbReference type="AlphaFoldDB" id="A0AA36CFG6"/>
<dbReference type="InterPro" id="IPR007110">
    <property type="entry name" value="Ig-like_dom"/>
</dbReference>
<evidence type="ECO:0000256" key="9">
    <source>
        <dbReference type="ARBA" id="ARBA00023136"/>
    </source>
</evidence>
<proteinExistence type="predicted"/>
<keyword evidence="4" id="KW-0732">Signal</keyword>
<gene>
    <name evidence="20" type="ORF">MSPICULIGERA_LOCUS6575</name>
</gene>
<comment type="catalytic activity">
    <reaction evidence="14">
        <text>L-tyrosyl-[protein] + ATP = O-phospho-L-tyrosyl-[protein] + ADP + H(+)</text>
        <dbReference type="Rhea" id="RHEA:10596"/>
        <dbReference type="Rhea" id="RHEA-COMP:10136"/>
        <dbReference type="Rhea" id="RHEA-COMP:20101"/>
        <dbReference type="ChEBI" id="CHEBI:15378"/>
        <dbReference type="ChEBI" id="CHEBI:30616"/>
        <dbReference type="ChEBI" id="CHEBI:46858"/>
        <dbReference type="ChEBI" id="CHEBI:61978"/>
        <dbReference type="ChEBI" id="CHEBI:456216"/>
        <dbReference type="EC" id="2.7.10.1"/>
    </reaction>
</comment>
<evidence type="ECO:0000256" key="8">
    <source>
        <dbReference type="ARBA" id="ARBA00022989"/>
    </source>
</evidence>
<organism evidence="20 21">
    <name type="scientific">Mesorhabditis spiculigera</name>
    <dbReference type="NCBI Taxonomy" id="96644"/>
    <lineage>
        <taxon>Eukaryota</taxon>
        <taxon>Metazoa</taxon>
        <taxon>Ecdysozoa</taxon>
        <taxon>Nematoda</taxon>
        <taxon>Chromadorea</taxon>
        <taxon>Rhabditida</taxon>
        <taxon>Rhabditina</taxon>
        <taxon>Rhabditomorpha</taxon>
        <taxon>Rhabditoidea</taxon>
        <taxon>Rhabditidae</taxon>
        <taxon>Mesorhabditinae</taxon>
        <taxon>Mesorhabditis</taxon>
    </lineage>
</organism>
<dbReference type="PANTHER" id="PTHR24416:SF550">
    <property type="entry name" value="FIBROBLAST GROWTH FACTOR RECEPTOR HOMOLOG 1-RELATED"/>
    <property type="match status" value="1"/>
</dbReference>
<feature type="region of interest" description="Disordered" evidence="16">
    <location>
        <begin position="1023"/>
        <end position="1084"/>
    </location>
</feature>
<keyword evidence="7 15" id="KW-0067">ATP-binding</keyword>
<comment type="subcellular location">
    <subcellularLocation>
        <location evidence="1">Membrane</location>
        <topology evidence="1">Single-pass membrane protein</topology>
    </subcellularLocation>
</comment>
<evidence type="ECO:0000259" key="18">
    <source>
        <dbReference type="PROSITE" id="PS50011"/>
    </source>
</evidence>
<dbReference type="InterPro" id="IPR011009">
    <property type="entry name" value="Kinase-like_dom_sf"/>
</dbReference>
<evidence type="ECO:0000256" key="4">
    <source>
        <dbReference type="ARBA" id="ARBA00022729"/>
    </source>
</evidence>
<feature type="binding site" evidence="15">
    <location>
        <position position="565"/>
    </location>
    <ligand>
        <name>ATP</name>
        <dbReference type="ChEBI" id="CHEBI:30616"/>
    </ligand>
</feature>
<keyword evidence="10" id="KW-1015">Disulfide bond</keyword>
<dbReference type="GO" id="GO:0004714">
    <property type="term" value="F:transmembrane receptor protein tyrosine kinase activity"/>
    <property type="evidence" value="ECO:0007669"/>
    <property type="project" value="UniProtKB-EC"/>
</dbReference>
<dbReference type="PANTHER" id="PTHR24416">
    <property type="entry name" value="TYROSINE-PROTEIN KINASE RECEPTOR"/>
    <property type="match status" value="1"/>
</dbReference>
<feature type="compositionally biased region" description="Basic and acidic residues" evidence="16">
    <location>
        <begin position="856"/>
        <end position="870"/>
    </location>
</feature>
<feature type="region of interest" description="Disordered" evidence="16">
    <location>
        <begin position="121"/>
        <end position="172"/>
    </location>
</feature>
<dbReference type="InterPro" id="IPR013783">
    <property type="entry name" value="Ig-like_fold"/>
</dbReference>
<keyword evidence="21" id="KW-1185">Reference proteome</keyword>
<feature type="domain" description="Ig-like" evidence="19">
    <location>
        <begin position="279"/>
        <end position="397"/>
    </location>
</feature>
<name>A0AA36CFG6_9BILA</name>
<evidence type="ECO:0000313" key="21">
    <source>
        <dbReference type="Proteomes" id="UP001177023"/>
    </source>
</evidence>
<feature type="domain" description="Ig-like" evidence="19">
    <location>
        <begin position="178"/>
        <end position="270"/>
    </location>
</feature>
<dbReference type="EMBL" id="CATQJA010001648">
    <property type="protein sequence ID" value="CAJ0568048.1"/>
    <property type="molecule type" value="Genomic_DNA"/>
</dbReference>
<feature type="non-terminal residue" evidence="20">
    <location>
        <position position="1084"/>
    </location>
</feature>
<dbReference type="Gene3D" id="3.30.200.20">
    <property type="entry name" value="Phosphorylase Kinase, domain 1"/>
    <property type="match status" value="1"/>
</dbReference>
<protein>
    <recommendedName>
        <fullName evidence="2">receptor protein-tyrosine kinase</fullName>
        <ecNumber evidence="2">2.7.10.1</ecNumber>
    </recommendedName>
</protein>
<dbReference type="InterPro" id="IPR000719">
    <property type="entry name" value="Prot_kinase_dom"/>
</dbReference>
<feature type="domain" description="Protein kinase" evidence="18">
    <location>
        <begin position="528"/>
        <end position="843"/>
    </location>
</feature>
<dbReference type="EC" id="2.7.10.1" evidence="2"/>
<keyword evidence="12" id="KW-0325">Glycoprotein</keyword>
<evidence type="ECO:0000313" key="20">
    <source>
        <dbReference type="EMBL" id="CAJ0568048.1"/>
    </source>
</evidence>
<evidence type="ECO:0000256" key="14">
    <source>
        <dbReference type="ARBA" id="ARBA00051243"/>
    </source>
</evidence>
<dbReference type="FunFam" id="2.60.40.10:FF:000016">
    <property type="entry name" value="Fibroblast growth factor receptor"/>
    <property type="match status" value="1"/>
</dbReference>
<dbReference type="InterPro" id="IPR001245">
    <property type="entry name" value="Ser-Thr/Tyr_kinase_cat_dom"/>
</dbReference>
<dbReference type="Gene3D" id="1.10.510.10">
    <property type="entry name" value="Transferase(Phosphotransferase) domain 1"/>
    <property type="match status" value="1"/>
</dbReference>
<feature type="transmembrane region" description="Helical" evidence="17">
    <location>
        <begin position="420"/>
        <end position="444"/>
    </location>
</feature>
<feature type="compositionally biased region" description="Low complexity" evidence="16">
    <location>
        <begin position="127"/>
        <end position="156"/>
    </location>
</feature>
<dbReference type="Gene3D" id="2.60.40.10">
    <property type="entry name" value="Immunoglobulins"/>
    <property type="match status" value="2"/>
</dbReference>
<evidence type="ECO:0000256" key="1">
    <source>
        <dbReference type="ARBA" id="ARBA00004167"/>
    </source>
</evidence>
<evidence type="ECO:0000256" key="12">
    <source>
        <dbReference type="ARBA" id="ARBA00023180"/>
    </source>
</evidence>
<evidence type="ECO:0000256" key="16">
    <source>
        <dbReference type="SAM" id="MobiDB-lite"/>
    </source>
</evidence>
<evidence type="ECO:0000256" key="3">
    <source>
        <dbReference type="ARBA" id="ARBA00022692"/>
    </source>
</evidence>
<keyword evidence="8 17" id="KW-1133">Transmembrane helix</keyword>
<evidence type="ECO:0000256" key="2">
    <source>
        <dbReference type="ARBA" id="ARBA00011902"/>
    </source>
</evidence>
<dbReference type="GO" id="GO:0005886">
    <property type="term" value="C:plasma membrane"/>
    <property type="evidence" value="ECO:0007669"/>
    <property type="project" value="TreeGrafter"/>
</dbReference>
<evidence type="ECO:0000256" key="15">
    <source>
        <dbReference type="PROSITE-ProRule" id="PRU10141"/>
    </source>
</evidence>
<dbReference type="GO" id="GO:0007169">
    <property type="term" value="P:cell surface receptor protein tyrosine kinase signaling pathway"/>
    <property type="evidence" value="ECO:0007669"/>
    <property type="project" value="TreeGrafter"/>
</dbReference>
<evidence type="ECO:0000256" key="13">
    <source>
        <dbReference type="ARBA" id="ARBA00023319"/>
    </source>
</evidence>
<keyword evidence="13" id="KW-0393">Immunoglobulin domain</keyword>
<dbReference type="PROSITE" id="PS50835">
    <property type="entry name" value="IG_LIKE"/>
    <property type="match status" value="2"/>
</dbReference>
<dbReference type="SUPFAM" id="SSF56112">
    <property type="entry name" value="Protein kinase-like (PK-like)"/>
    <property type="match status" value="1"/>
</dbReference>
<evidence type="ECO:0000256" key="17">
    <source>
        <dbReference type="SAM" id="Phobius"/>
    </source>
</evidence>
<dbReference type="InterPro" id="IPR050122">
    <property type="entry name" value="RTK"/>
</dbReference>
<dbReference type="InterPro" id="IPR003598">
    <property type="entry name" value="Ig_sub2"/>
</dbReference>
<comment type="caution">
    <text evidence="20">The sequence shown here is derived from an EMBL/GenBank/DDBJ whole genome shotgun (WGS) entry which is preliminary data.</text>
</comment>
<dbReference type="InterPro" id="IPR013098">
    <property type="entry name" value="Ig_I-set"/>
</dbReference>
<reference evidence="20" key="1">
    <citation type="submission" date="2023-06" db="EMBL/GenBank/DDBJ databases">
        <authorList>
            <person name="Delattre M."/>
        </authorList>
    </citation>
    <scope>NUCLEOTIDE SEQUENCE</scope>
    <source>
        <strain evidence="20">AF72</strain>
    </source>
</reference>
<feature type="compositionally biased region" description="Basic and acidic residues" evidence="16">
    <location>
        <begin position="977"/>
        <end position="987"/>
    </location>
</feature>
<keyword evidence="6 15" id="KW-0547">Nucleotide-binding</keyword>
<accession>A0AA36CFG6</accession>
<evidence type="ECO:0000259" key="19">
    <source>
        <dbReference type="PROSITE" id="PS50835"/>
    </source>
</evidence>
<dbReference type="Pfam" id="PF07714">
    <property type="entry name" value="PK_Tyr_Ser-Thr"/>
    <property type="match status" value="1"/>
</dbReference>
<dbReference type="InterPro" id="IPR017441">
    <property type="entry name" value="Protein_kinase_ATP_BS"/>
</dbReference>
<evidence type="ECO:0000256" key="6">
    <source>
        <dbReference type="ARBA" id="ARBA00022741"/>
    </source>
</evidence>
<dbReference type="InterPro" id="IPR020635">
    <property type="entry name" value="Tyr_kinase_cat_dom"/>
</dbReference>
<evidence type="ECO:0000256" key="7">
    <source>
        <dbReference type="ARBA" id="ARBA00022840"/>
    </source>
</evidence>
<feature type="compositionally biased region" description="Polar residues" evidence="16">
    <location>
        <begin position="940"/>
        <end position="961"/>
    </location>
</feature>
<dbReference type="GO" id="GO:0009653">
    <property type="term" value="P:anatomical structure morphogenesis"/>
    <property type="evidence" value="ECO:0007669"/>
    <property type="project" value="UniProtKB-ARBA"/>
</dbReference>
<dbReference type="SUPFAM" id="SSF48726">
    <property type="entry name" value="Immunoglobulin"/>
    <property type="match status" value="2"/>
</dbReference>
<dbReference type="SMART" id="SM00219">
    <property type="entry name" value="TyrKc"/>
    <property type="match status" value="1"/>
</dbReference>
<dbReference type="FunFam" id="2.60.40.10:FF:001689">
    <property type="entry name" value="Myoblast growth factor receptor egl-15"/>
    <property type="match status" value="1"/>
</dbReference>
<sequence length="1084" mass="121883">MECICVWFYTVRPVRNDISYTDIEARPEDCRPFSKKVRKAQEKLQADPIRLFDWLSAHNNVDISHVFPQLIPAGELEGVYAQFLAEWPKLNREQKKFRARQIVQIHRDREEAREIETDVSLEELAEETTTTLSTPTTSTWSTTTSTTTPPAEPTSTQRHRKKDKTTTAPKETTTAMEPATFVHSDFVPLVTVPAGRTVKLSCKATGTNLGYVWHKNGAVVVQGSPRATGYIYGLRGHALELEDTVPSDSGMYKCIVQNPLGSIERTYILKVVERLRSAPLILPNVLRNQTVNVNGTATFTCEVISDLTPHIVWVRINRTDGEYYFQIPTNGSNNQQHHKNETVFAYTRMENHPKATIYNTANASTLRLVNVTVEEQGIYACITGNSLGKVMANATLTVNEFRTLTLPTGKAQPQGIPLSYLILTLIFLFLLFLLFLVILSYYLCIRASKKKMDEAARLLPRRKKVVVRQKDHDGTRAGWADLPSTYQIQIIEQSPHGARQSHISSDMTINCEYEIEEDPAWEFERSRIELIDVLGEGAFGEVWRGHLNIEPEDYPENAISRVPFKQPIAVKKLKNTAHERELRDLVLEMTILKTLEEMEPAPGKENVLRIIGCCTGVGPLLVVLELCQHGNLRDFLRAHRPRAERAIESVPSSPINKSSGTLQDYLEPRRAQERVLIDPLTQRHLVDFAYQVANGMHFLSSKQIIHRDLAARNILVAENFALKISDFGLSRNTSSSKDYYRKKGNGRLPVKWMAPEALDAHIYTTESDVWSYGILLWEIMTLGGTPYPTIQMHQLYNYLKDGYRMEAPHNCPQEIYQIMIGCWQEAREKRPSFAMMRDYLQWMLAETEGEEANDDLESRPSDSSHNDLDHFAPPPPKSSEAGSLQRKKARPLSAPVMLPMEKLARTPRVTQRASQTYRGVPHPGQDHDYMNVARAPSPSREAQGSYRNPTNYTDYQANGQRNRIPHPAHPTTSTKLAAEEARRHSMDSRASSGRGGSSGVSSSEGIGGLSDLVQIEILPSSSSSFPTARVTRPVSSTAVPTVSTATVPPTLQPPQNSAQRHPTERAPRVTRTSSPIAKNDVHFG</sequence>
<feature type="compositionally biased region" description="Polar residues" evidence="16">
    <location>
        <begin position="908"/>
        <end position="917"/>
    </location>
</feature>
<feature type="compositionally biased region" description="Low complexity" evidence="16">
    <location>
        <begin position="1030"/>
        <end position="1049"/>
    </location>
</feature>
<dbReference type="SMART" id="SM00408">
    <property type="entry name" value="IGc2"/>
    <property type="match status" value="2"/>
</dbReference>
<dbReference type="PRINTS" id="PR00109">
    <property type="entry name" value="TYRKINASE"/>
</dbReference>
<dbReference type="PROSITE" id="PS00107">
    <property type="entry name" value="PROTEIN_KINASE_ATP"/>
    <property type="match status" value="1"/>
</dbReference>
<keyword evidence="5" id="KW-0677">Repeat</keyword>
<dbReference type="InterPro" id="IPR036179">
    <property type="entry name" value="Ig-like_dom_sf"/>
</dbReference>
<evidence type="ECO:0000256" key="11">
    <source>
        <dbReference type="ARBA" id="ARBA00023170"/>
    </source>
</evidence>
<keyword evidence="9 17" id="KW-0472">Membrane</keyword>
<dbReference type="SMART" id="SM00409">
    <property type="entry name" value="IG"/>
    <property type="match status" value="2"/>
</dbReference>
<dbReference type="Proteomes" id="UP001177023">
    <property type="component" value="Unassembled WGS sequence"/>
</dbReference>
<dbReference type="PROSITE" id="PS50011">
    <property type="entry name" value="PROTEIN_KINASE_DOM"/>
    <property type="match status" value="1"/>
</dbReference>
<evidence type="ECO:0000256" key="5">
    <source>
        <dbReference type="ARBA" id="ARBA00022737"/>
    </source>
</evidence>
<dbReference type="InterPro" id="IPR008266">
    <property type="entry name" value="Tyr_kinase_AS"/>
</dbReference>
<keyword evidence="3 17" id="KW-0812">Transmembrane</keyword>
<dbReference type="InterPro" id="IPR003599">
    <property type="entry name" value="Ig_sub"/>
</dbReference>
<dbReference type="GO" id="GO:0005524">
    <property type="term" value="F:ATP binding"/>
    <property type="evidence" value="ECO:0007669"/>
    <property type="project" value="UniProtKB-UniRule"/>
</dbReference>